<dbReference type="InterPro" id="IPR009030">
    <property type="entry name" value="Growth_fac_rcpt_cys_sf"/>
</dbReference>
<dbReference type="InterPro" id="IPR013783">
    <property type="entry name" value="Ig-like_fold"/>
</dbReference>
<evidence type="ECO:0000313" key="8">
    <source>
        <dbReference type="EMBL" id="RKO93379.1"/>
    </source>
</evidence>
<dbReference type="Gene3D" id="2.60.120.290">
    <property type="entry name" value="Spermadhesin, CUB domain"/>
    <property type="match status" value="1"/>
</dbReference>
<dbReference type="OrthoDB" id="2105746at2759"/>
<feature type="domain" description="EGF-like" evidence="7">
    <location>
        <begin position="149"/>
        <end position="185"/>
    </location>
</feature>
<dbReference type="SUPFAM" id="SSF49854">
    <property type="entry name" value="Spermadhesin, CUB domain"/>
    <property type="match status" value="1"/>
</dbReference>
<sequence length="960" mass="104681">MAIAVATLLWVWLRLALPVWAAQCANDRPAFLTADSGAISDGSDDFSPYRPGAECLWIISPASLKANEHVVFLMSTWELAPGNDRVSVYDGSAIRQGTMIGEVTGASGNSTAEFVGQPGRSITVEFVSDVGTKYEGWAGFWYIQERNTSMPMCAHDCYSAIGRGLCAPDGRTCICNAGYTGSDCHIDDIARLAALYSQCGGSSWISSTNWLKDSLCVNQSSSNWFGAECISDRISVLSLEGNNLSCPTGLPPLPLFLRQIDLSSNNLGSLPIGLDRLTSLQTLVLRNANLAGPLPVGLANGTFLNFEVLNLAENRLTGPLPDADWVKNLDLLNVTNNMLEGFIPEGVGSMQISASAWINGNRFWCPVPLNWNSLASLSDAPNACINVSISGPIPPKTIMTGGATITVQGNDLSSTIPYACSFNDISVPAKIINNTAVECVAPARTAGFALLALTADGRQFSTNSLPFIFTISCPAGSTVSLTSLECLPCPAGAFCAGREVQPVAASGFFPSPVDPSAFLECFRRDSCLGDGTCAIGYTGPRCVECTNGLVPSNGACIECHSYSGELAAITILAIFLMPLWWLRRGKIGTALTSVSILITFVQVIGLFNSYPMLSWPGPLQMVINLMSVTVLNVDYLNLECAFSIGFYGKLAFVWCLPIIFTAVLAVYITAYVTWQTWRRKADWREEMERWAQIGNTRWWISSNPEISCYDDEWTAWRPFAVIASVGYGAGIPAYFLYVMFHNRRRLDDPDVYREHSILYSSQHYRACARIPTEAADVPHVLERHAYVILISTGSHVDFRLALHCPVTQFIYLFAVIYLAPFKFERNNYVGALGWITTVIFLFAGIVLTYMPDSDTAFIVYSILGSFILSLVVMVHNIVHEWQLSDRKEWMQVPLIGRLVGTRLWDSVFPPPEAESASGAFAAEYTVGSAESLEEEGKAPVPAQALGPQRSAYMSFDRVQL</sequence>
<evidence type="ECO:0000259" key="6">
    <source>
        <dbReference type="PROSITE" id="PS01180"/>
    </source>
</evidence>
<keyword evidence="2 3" id="KW-1015">Disulfide bond</keyword>
<dbReference type="PANTHER" id="PTHR48059:SF30">
    <property type="entry name" value="OS06G0587000 PROTEIN"/>
    <property type="match status" value="1"/>
</dbReference>
<reference evidence="9" key="1">
    <citation type="journal article" date="2018" name="Nat. Microbiol.">
        <title>Leveraging single-cell genomics to expand the fungal tree of life.</title>
        <authorList>
            <person name="Ahrendt S.R."/>
            <person name="Quandt C.A."/>
            <person name="Ciobanu D."/>
            <person name="Clum A."/>
            <person name="Salamov A."/>
            <person name="Andreopoulos B."/>
            <person name="Cheng J.F."/>
            <person name="Woyke T."/>
            <person name="Pelin A."/>
            <person name="Henrissat B."/>
            <person name="Reynolds N.K."/>
            <person name="Benny G.L."/>
            <person name="Smith M.E."/>
            <person name="James T.Y."/>
            <person name="Grigoriev I.V."/>
        </authorList>
    </citation>
    <scope>NUCLEOTIDE SEQUENCE [LARGE SCALE GENOMIC DNA]</scope>
</reference>
<dbReference type="SUPFAM" id="SSF57184">
    <property type="entry name" value="Growth factor receptor domain"/>
    <property type="match status" value="1"/>
</dbReference>
<evidence type="ECO:0000256" key="5">
    <source>
        <dbReference type="SAM" id="SignalP"/>
    </source>
</evidence>
<dbReference type="PROSITE" id="PS50026">
    <property type="entry name" value="EGF_3"/>
    <property type="match status" value="1"/>
</dbReference>
<dbReference type="EMBL" id="KZ994264">
    <property type="protein sequence ID" value="RKO93379.1"/>
    <property type="molecule type" value="Genomic_DNA"/>
</dbReference>
<feature type="transmembrane region" description="Helical" evidence="4">
    <location>
        <begin position="719"/>
        <end position="740"/>
    </location>
</feature>
<evidence type="ECO:0000259" key="7">
    <source>
        <dbReference type="PROSITE" id="PS50026"/>
    </source>
</evidence>
<dbReference type="Gene3D" id="3.80.10.10">
    <property type="entry name" value="Ribonuclease Inhibitor"/>
    <property type="match status" value="1"/>
</dbReference>
<keyword evidence="4" id="KW-0472">Membrane</keyword>
<evidence type="ECO:0000256" key="4">
    <source>
        <dbReference type="SAM" id="Phobius"/>
    </source>
</evidence>
<dbReference type="InterPro" id="IPR014756">
    <property type="entry name" value="Ig_E-set"/>
</dbReference>
<dbReference type="PROSITE" id="PS01180">
    <property type="entry name" value="CUB"/>
    <property type="match status" value="1"/>
</dbReference>
<feature type="domain" description="CUB" evidence="6">
    <location>
        <begin position="24"/>
        <end position="144"/>
    </location>
</feature>
<proteinExistence type="predicted"/>
<feature type="signal peptide" evidence="5">
    <location>
        <begin position="1"/>
        <end position="21"/>
    </location>
</feature>
<keyword evidence="4" id="KW-1133">Transmembrane helix</keyword>
<comment type="caution">
    <text evidence="3">Lacks conserved residue(s) required for the propagation of feature annotation.</text>
</comment>
<keyword evidence="5" id="KW-0732">Signal</keyword>
<evidence type="ECO:0008006" key="10">
    <source>
        <dbReference type="Google" id="ProtNLM"/>
    </source>
</evidence>
<evidence type="ECO:0000256" key="3">
    <source>
        <dbReference type="PROSITE-ProRule" id="PRU00076"/>
    </source>
</evidence>
<evidence type="ECO:0000256" key="2">
    <source>
        <dbReference type="ARBA" id="ARBA00023157"/>
    </source>
</evidence>
<accession>A0A4P9WK76</accession>
<dbReference type="Gene3D" id="2.60.40.10">
    <property type="entry name" value="Immunoglobulins"/>
    <property type="match status" value="1"/>
</dbReference>
<gene>
    <name evidence="8" type="ORF">BDK51DRAFT_38016</name>
</gene>
<dbReference type="PROSITE" id="PS01186">
    <property type="entry name" value="EGF_2"/>
    <property type="match status" value="1"/>
</dbReference>
<dbReference type="InterPro" id="IPR000859">
    <property type="entry name" value="CUB_dom"/>
</dbReference>
<dbReference type="InterPro" id="IPR002909">
    <property type="entry name" value="IPT_dom"/>
</dbReference>
<feature type="transmembrane region" description="Helical" evidence="4">
    <location>
        <begin position="562"/>
        <end position="582"/>
    </location>
</feature>
<dbReference type="PANTHER" id="PTHR48059">
    <property type="entry name" value="POLYGALACTURONASE INHIBITOR 1"/>
    <property type="match status" value="1"/>
</dbReference>
<evidence type="ECO:0000256" key="1">
    <source>
        <dbReference type="ARBA" id="ARBA00004196"/>
    </source>
</evidence>
<evidence type="ECO:0000313" key="9">
    <source>
        <dbReference type="Proteomes" id="UP000269721"/>
    </source>
</evidence>
<keyword evidence="4" id="KW-0812">Transmembrane</keyword>
<dbReference type="AlphaFoldDB" id="A0A4P9WK76"/>
<dbReference type="PROSITE" id="PS51450">
    <property type="entry name" value="LRR"/>
    <property type="match status" value="1"/>
</dbReference>
<feature type="transmembrane region" description="Helical" evidence="4">
    <location>
        <begin position="650"/>
        <end position="674"/>
    </location>
</feature>
<feature type="transmembrane region" description="Helical" evidence="4">
    <location>
        <begin position="589"/>
        <end position="607"/>
    </location>
</feature>
<dbReference type="InterPro" id="IPR035914">
    <property type="entry name" value="Sperma_CUB_dom_sf"/>
</dbReference>
<feature type="transmembrane region" description="Helical" evidence="4">
    <location>
        <begin position="800"/>
        <end position="819"/>
    </location>
</feature>
<keyword evidence="3" id="KW-0245">EGF-like domain</keyword>
<organism evidence="8 9">
    <name type="scientific">Blyttiomyces helicus</name>
    <dbReference type="NCBI Taxonomy" id="388810"/>
    <lineage>
        <taxon>Eukaryota</taxon>
        <taxon>Fungi</taxon>
        <taxon>Fungi incertae sedis</taxon>
        <taxon>Chytridiomycota</taxon>
        <taxon>Chytridiomycota incertae sedis</taxon>
        <taxon>Chytridiomycetes</taxon>
        <taxon>Chytridiomycetes incertae sedis</taxon>
        <taxon>Blyttiomyces</taxon>
    </lineage>
</organism>
<feature type="chain" id="PRO_5020710374" description="CUB domain-containing protein" evidence="5">
    <location>
        <begin position="22"/>
        <end position="960"/>
    </location>
</feature>
<name>A0A4P9WK76_9FUNG</name>
<dbReference type="InterPro" id="IPR000742">
    <property type="entry name" value="EGF"/>
</dbReference>
<feature type="transmembrane region" description="Helical" evidence="4">
    <location>
        <begin position="831"/>
        <end position="850"/>
    </location>
</feature>
<feature type="transmembrane region" description="Helical" evidence="4">
    <location>
        <begin position="857"/>
        <end position="878"/>
    </location>
</feature>
<comment type="subcellular location">
    <subcellularLocation>
        <location evidence="1">Cell envelope</location>
    </subcellularLocation>
</comment>
<dbReference type="Proteomes" id="UP000269721">
    <property type="component" value="Unassembled WGS sequence"/>
</dbReference>
<keyword evidence="9" id="KW-1185">Reference proteome</keyword>
<dbReference type="SUPFAM" id="SSF52058">
    <property type="entry name" value="L domain-like"/>
    <property type="match status" value="1"/>
</dbReference>
<dbReference type="PROSITE" id="PS00022">
    <property type="entry name" value="EGF_1"/>
    <property type="match status" value="1"/>
</dbReference>
<dbReference type="Pfam" id="PF01833">
    <property type="entry name" value="TIG"/>
    <property type="match status" value="1"/>
</dbReference>
<dbReference type="InterPro" id="IPR032675">
    <property type="entry name" value="LRR_dom_sf"/>
</dbReference>
<protein>
    <recommendedName>
        <fullName evidence="10">CUB domain-containing protein</fullName>
    </recommendedName>
</protein>
<dbReference type="InterPro" id="IPR001611">
    <property type="entry name" value="Leu-rich_rpt"/>
</dbReference>
<dbReference type="SUPFAM" id="SSF81296">
    <property type="entry name" value="E set domains"/>
    <property type="match status" value="1"/>
</dbReference>
<feature type="disulfide bond" evidence="3">
    <location>
        <begin position="175"/>
        <end position="184"/>
    </location>
</feature>
<dbReference type="InterPro" id="IPR051848">
    <property type="entry name" value="PGIP"/>
</dbReference>